<accession>A0A921GNY6</accession>
<dbReference type="GO" id="GO:0005975">
    <property type="term" value="P:carbohydrate metabolic process"/>
    <property type="evidence" value="ECO:0007669"/>
    <property type="project" value="InterPro"/>
</dbReference>
<dbReference type="EMBL" id="DYWO01000342">
    <property type="protein sequence ID" value="HJF50342.1"/>
    <property type="molecule type" value="Genomic_DNA"/>
</dbReference>
<keyword evidence="3 6" id="KW-0326">Glycosidase</keyword>
<dbReference type="SUPFAM" id="SSF75005">
    <property type="entry name" value="Arabinanase/levansucrase/invertase"/>
    <property type="match status" value="1"/>
</dbReference>
<evidence type="ECO:0000256" key="1">
    <source>
        <dbReference type="ARBA" id="ARBA00009865"/>
    </source>
</evidence>
<proteinExistence type="inferred from homology"/>
<name>A0A921GNY6_9MICO</name>
<sequence>MSAARASSGFTNPVITTNQPDPGILRTPEGYYLYSTAGADGNMPVLRSPDLVTWRRVGDGQPVIAAWANSGRHWAPEVIEVDGRYHAYYTAWERATDRQSIGVAVADSPGGPFVDDMDAPLLSTPEEGGCIDASPFRDEDGTLWLLWKNDGNAADQDSFLFAQRMAPDGLSLEGERTCILERDQAWEIYTIEGPAVIVEGGRYYLFYSAGEYWNETYGVGVAVADRIEGPWTKLSDEPVLSANEVAAGPGHGMPVRTSDGIWYVYHAWRPDRIGEDPGRQTWLSKVHIDGEAVSMDAPAHQNRSGRGRSTAADRATVPDPLSPGRGRSSRPETLRPGSRRSP</sequence>
<comment type="similarity">
    <text evidence="1 6">Belongs to the glycosyl hydrolase 43 family.</text>
</comment>
<evidence type="ECO:0000313" key="9">
    <source>
        <dbReference type="Proteomes" id="UP000775129"/>
    </source>
</evidence>
<evidence type="ECO:0000313" key="8">
    <source>
        <dbReference type="EMBL" id="HJF50342.1"/>
    </source>
</evidence>
<dbReference type="AlphaFoldDB" id="A0A921GNY6"/>
<dbReference type="InterPro" id="IPR006710">
    <property type="entry name" value="Glyco_hydro_43"/>
</dbReference>
<evidence type="ECO:0000256" key="2">
    <source>
        <dbReference type="ARBA" id="ARBA00022801"/>
    </source>
</evidence>
<dbReference type="PANTHER" id="PTHR42812">
    <property type="entry name" value="BETA-XYLOSIDASE"/>
    <property type="match status" value="1"/>
</dbReference>
<dbReference type="CDD" id="cd08999">
    <property type="entry name" value="GH43_ABN-like"/>
    <property type="match status" value="1"/>
</dbReference>
<organism evidence="8 9">
    <name type="scientific">Brachybacterium paraconglomeratum</name>
    <dbReference type="NCBI Taxonomy" id="173362"/>
    <lineage>
        <taxon>Bacteria</taxon>
        <taxon>Bacillati</taxon>
        <taxon>Actinomycetota</taxon>
        <taxon>Actinomycetes</taxon>
        <taxon>Micrococcales</taxon>
        <taxon>Dermabacteraceae</taxon>
        <taxon>Brachybacterium</taxon>
    </lineage>
</organism>
<reference evidence="8" key="1">
    <citation type="journal article" date="2021" name="PeerJ">
        <title>Extensive microbial diversity within the chicken gut microbiome revealed by metagenomics and culture.</title>
        <authorList>
            <person name="Gilroy R."/>
            <person name="Ravi A."/>
            <person name="Getino M."/>
            <person name="Pursley I."/>
            <person name="Horton D.L."/>
            <person name="Alikhan N.F."/>
            <person name="Baker D."/>
            <person name="Gharbi K."/>
            <person name="Hall N."/>
            <person name="Watson M."/>
            <person name="Adriaenssens E.M."/>
            <person name="Foster-Nyarko E."/>
            <person name="Jarju S."/>
            <person name="Secka A."/>
            <person name="Antonio M."/>
            <person name="Oren A."/>
            <person name="Chaudhuri R.R."/>
            <person name="La Ragione R."/>
            <person name="Hildebrand F."/>
            <person name="Pallen M.J."/>
        </authorList>
    </citation>
    <scope>NUCLEOTIDE SEQUENCE</scope>
    <source>
        <strain evidence="8">1647</strain>
    </source>
</reference>
<dbReference type="Proteomes" id="UP000775129">
    <property type="component" value="Unassembled WGS sequence"/>
</dbReference>
<dbReference type="InterPro" id="IPR051795">
    <property type="entry name" value="Glycosyl_Hydrlase_43"/>
</dbReference>
<protein>
    <submittedName>
        <fullName evidence="8">Glycoside hydrolase family 43 protein</fullName>
    </submittedName>
</protein>
<gene>
    <name evidence="8" type="ORF">K8W24_11210</name>
</gene>
<feature type="region of interest" description="Disordered" evidence="7">
    <location>
        <begin position="293"/>
        <end position="342"/>
    </location>
</feature>
<feature type="active site" description="Proton acceptor" evidence="4">
    <location>
        <position position="21"/>
    </location>
</feature>
<evidence type="ECO:0000256" key="4">
    <source>
        <dbReference type="PIRSR" id="PIRSR606710-1"/>
    </source>
</evidence>
<evidence type="ECO:0000256" key="3">
    <source>
        <dbReference type="ARBA" id="ARBA00023295"/>
    </source>
</evidence>
<feature type="site" description="Important for catalytic activity, responsible for pKa modulation of the active site Glu and correct orientation of both the proton donor and substrate" evidence="5">
    <location>
        <position position="132"/>
    </location>
</feature>
<keyword evidence="2 6" id="KW-0378">Hydrolase</keyword>
<dbReference type="Gene3D" id="2.115.10.20">
    <property type="entry name" value="Glycosyl hydrolase domain, family 43"/>
    <property type="match status" value="1"/>
</dbReference>
<comment type="caution">
    <text evidence="8">The sequence shown here is derived from an EMBL/GenBank/DDBJ whole genome shotgun (WGS) entry which is preliminary data.</text>
</comment>
<dbReference type="Pfam" id="PF04616">
    <property type="entry name" value="Glyco_hydro_43"/>
    <property type="match status" value="1"/>
</dbReference>
<dbReference type="GO" id="GO:0004553">
    <property type="term" value="F:hydrolase activity, hydrolyzing O-glycosyl compounds"/>
    <property type="evidence" value="ECO:0007669"/>
    <property type="project" value="InterPro"/>
</dbReference>
<reference evidence="8" key="2">
    <citation type="submission" date="2021-09" db="EMBL/GenBank/DDBJ databases">
        <authorList>
            <person name="Gilroy R."/>
        </authorList>
    </citation>
    <scope>NUCLEOTIDE SEQUENCE</scope>
    <source>
        <strain evidence="8">1647</strain>
    </source>
</reference>
<dbReference type="InterPro" id="IPR023296">
    <property type="entry name" value="Glyco_hydro_beta-prop_sf"/>
</dbReference>
<feature type="compositionally biased region" description="Polar residues" evidence="7">
    <location>
        <begin position="8"/>
        <end position="20"/>
    </location>
</feature>
<feature type="active site" description="Proton donor" evidence="4">
    <location>
        <position position="192"/>
    </location>
</feature>
<evidence type="ECO:0000256" key="6">
    <source>
        <dbReference type="RuleBase" id="RU361187"/>
    </source>
</evidence>
<dbReference type="PANTHER" id="PTHR42812:SF5">
    <property type="entry name" value="ENDO-ARABINASE"/>
    <property type="match status" value="1"/>
</dbReference>
<feature type="region of interest" description="Disordered" evidence="7">
    <location>
        <begin position="1"/>
        <end position="21"/>
    </location>
</feature>
<evidence type="ECO:0000256" key="7">
    <source>
        <dbReference type="SAM" id="MobiDB-lite"/>
    </source>
</evidence>
<evidence type="ECO:0000256" key="5">
    <source>
        <dbReference type="PIRSR" id="PIRSR606710-2"/>
    </source>
</evidence>